<evidence type="ECO:0000313" key="2">
    <source>
        <dbReference type="Proteomes" id="UP001432027"/>
    </source>
</evidence>
<dbReference type="PANTHER" id="PTHR46339">
    <property type="entry name" value="PROTEIN CBG15282-RELATED"/>
    <property type="match status" value="1"/>
</dbReference>
<dbReference type="Proteomes" id="UP001432027">
    <property type="component" value="Unassembled WGS sequence"/>
</dbReference>
<dbReference type="PANTHER" id="PTHR46339:SF5">
    <property type="entry name" value="BPTI_KUNITZ INHIBITOR DOMAIN-CONTAINING PROTEIN"/>
    <property type="match status" value="1"/>
</dbReference>
<evidence type="ECO:0000313" key="1">
    <source>
        <dbReference type="EMBL" id="GMS87253.1"/>
    </source>
</evidence>
<comment type="caution">
    <text evidence="1">The sequence shown here is derived from an EMBL/GenBank/DDBJ whole genome shotgun (WGS) entry which is preliminary data.</text>
</comment>
<keyword evidence="2" id="KW-1185">Reference proteome</keyword>
<proteinExistence type="predicted"/>
<organism evidence="1 2">
    <name type="scientific">Pristionchus entomophagus</name>
    <dbReference type="NCBI Taxonomy" id="358040"/>
    <lineage>
        <taxon>Eukaryota</taxon>
        <taxon>Metazoa</taxon>
        <taxon>Ecdysozoa</taxon>
        <taxon>Nematoda</taxon>
        <taxon>Chromadorea</taxon>
        <taxon>Rhabditida</taxon>
        <taxon>Rhabditina</taxon>
        <taxon>Diplogasteromorpha</taxon>
        <taxon>Diplogasteroidea</taxon>
        <taxon>Neodiplogasteridae</taxon>
        <taxon>Pristionchus</taxon>
    </lineage>
</organism>
<reference evidence="1" key="1">
    <citation type="submission" date="2023-10" db="EMBL/GenBank/DDBJ databases">
        <title>Genome assembly of Pristionchus species.</title>
        <authorList>
            <person name="Yoshida K."/>
            <person name="Sommer R.J."/>
        </authorList>
    </citation>
    <scope>NUCLEOTIDE SEQUENCE</scope>
    <source>
        <strain evidence="1">RS0144</strain>
    </source>
</reference>
<dbReference type="EMBL" id="BTSX01000003">
    <property type="protein sequence ID" value="GMS87253.1"/>
    <property type="molecule type" value="Genomic_DNA"/>
</dbReference>
<sequence length="167" mass="17704">SVWPSSYCRNGACHCPSSDMAAVKTKDGIVCVWSVSTEPSCPLPSLPPPSSPSSLLVLPGPSLNGSLPIAICNPTGLRIESSVDLENAHQFKCGVIDTEGVGQDVSDLYDCIDNSKFWSGHGRDSIDPLGVCCMSRALVCIQPRRGESSASEAEARWWYNSIAGGCE</sequence>
<name>A0AAV5T317_9BILA</name>
<dbReference type="InterPro" id="IPR053014">
    <property type="entry name" value="Cuticle_assoc_divergent"/>
</dbReference>
<feature type="non-terminal residue" evidence="1">
    <location>
        <position position="167"/>
    </location>
</feature>
<feature type="non-terminal residue" evidence="1">
    <location>
        <position position="1"/>
    </location>
</feature>
<protein>
    <submittedName>
        <fullName evidence="1">Uncharacterized protein</fullName>
    </submittedName>
</protein>
<gene>
    <name evidence="1" type="ORF">PENTCL1PPCAC_9428</name>
</gene>
<dbReference type="AlphaFoldDB" id="A0AAV5T317"/>
<accession>A0AAV5T317</accession>